<dbReference type="AlphaFoldDB" id="A0A562LYJ2"/>
<dbReference type="GO" id="GO:0003677">
    <property type="term" value="F:DNA binding"/>
    <property type="evidence" value="ECO:0007669"/>
    <property type="project" value="InterPro"/>
</dbReference>
<dbReference type="NCBIfam" id="TIGR01764">
    <property type="entry name" value="excise"/>
    <property type="match status" value="1"/>
</dbReference>
<name>A0A562LYJ2_9GAMM</name>
<keyword evidence="3" id="KW-1185">Reference proteome</keyword>
<evidence type="ECO:0000259" key="1">
    <source>
        <dbReference type="Pfam" id="PF12728"/>
    </source>
</evidence>
<dbReference type="Proteomes" id="UP000316471">
    <property type="component" value="Unassembled WGS sequence"/>
</dbReference>
<comment type="caution">
    <text evidence="2">The sequence shown here is derived from an EMBL/GenBank/DDBJ whole genome shotgun (WGS) entry which is preliminary data.</text>
</comment>
<dbReference type="RefSeq" id="WP_144812938.1">
    <property type="nucleotide sequence ID" value="NZ_VLKP01000003.1"/>
</dbReference>
<feature type="domain" description="Helix-turn-helix" evidence="1">
    <location>
        <begin position="16"/>
        <end position="62"/>
    </location>
</feature>
<proteinExistence type="predicted"/>
<accession>A0A562LYJ2</accession>
<evidence type="ECO:0000313" key="2">
    <source>
        <dbReference type="EMBL" id="TWI12715.1"/>
    </source>
</evidence>
<sequence>MNTQESTSAAPLLHKIPEACARLQVGRSTLYELIASGEIRAIKFGTATRIPESELQKVIAARMQVQA</sequence>
<dbReference type="Pfam" id="PF12728">
    <property type="entry name" value="HTH_17"/>
    <property type="match status" value="1"/>
</dbReference>
<dbReference type="OrthoDB" id="7226381at2"/>
<dbReference type="InterPro" id="IPR010093">
    <property type="entry name" value="SinI_DNA-bd"/>
</dbReference>
<organism evidence="2 3">
    <name type="scientific">Aerolutibacter ruishenii</name>
    <dbReference type="NCBI Taxonomy" id="686800"/>
    <lineage>
        <taxon>Bacteria</taxon>
        <taxon>Pseudomonadati</taxon>
        <taxon>Pseudomonadota</taxon>
        <taxon>Gammaproteobacteria</taxon>
        <taxon>Lysobacterales</taxon>
        <taxon>Lysobacteraceae</taxon>
        <taxon>Aerolutibacter</taxon>
    </lineage>
</organism>
<evidence type="ECO:0000313" key="3">
    <source>
        <dbReference type="Proteomes" id="UP000316471"/>
    </source>
</evidence>
<gene>
    <name evidence="2" type="ORF">IP93_01060</name>
</gene>
<dbReference type="EMBL" id="VLKP01000003">
    <property type="protein sequence ID" value="TWI12715.1"/>
    <property type="molecule type" value="Genomic_DNA"/>
</dbReference>
<protein>
    <submittedName>
        <fullName evidence="2">AlpA family transcriptional regulator</fullName>
    </submittedName>
</protein>
<reference evidence="2 3" key="1">
    <citation type="journal article" date="2015" name="Stand. Genomic Sci.">
        <title>Genomic Encyclopedia of Bacterial and Archaeal Type Strains, Phase III: the genomes of soil and plant-associated and newly described type strains.</title>
        <authorList>
            <person name="Whitman W.B."/>
            <person name="Woyke T."/>
            <person name="Klenk H.P."/>
            <person name="Zhou Y."/>
            <person name="Lilburn T.G."/>
            <person name="Beck B.J."/>
            <person name="De Vos P."/>
            <person name="Vandamme P."/>
            <person name="Eisen J.A."/>
            <person name="Garrity G."/>
            <person name="Hugenholtz P."/>
            <person name="Kyrpides N.C."/>
        </authorList>
    </citation>
    <scope>NUCLEOTIDE SEQUENCE [LARGE SCALE GENOMIC DNA]</scope>
    <source>
        <strain evidence="2 3">CGMCC 1.10136</strain>
    </source>
</reference>
<dbReference type="InterPro" id="IPR041657">
    <property type="entry name" value="HTH_17"/>
</dbReference>